<dbReference type="RefSeq" id="WP_131305913.1">
    <property type="nucleotide sequence ID" value="NZ_SJFN01000003.1"/>
</dbReference>
<keyword evidence="1" id="KW-0732">Signal</keyword>
<organism evidence="3 4">
    <name type="scientific">Siculibacillus lacustris</name>
    <dbReference type="NCBI Taxonomy" id="1549641"/>
    <lineage>
        <taxon>Bacteria</taxon>
        <taxon>Pseudomonadati</taxon>
        <taxon>Pseudomonadota</taxon>
        <taxon>Alphaproteobacteria</taxon>
        <taxon>Hyphomicrobiales</taxon>
        <taxon>Ancalomicrobiaceae</taxon>
        <taxon>Siculibacillus</taxon>
    </lineage>
</organism>
<evidence type="ECO:0000313" key="4">
    <source>
        <dbReference type="Proteomes" id="UP000292781"/>
    </source>
</evidence>
<evidence type="ECO:0000259" key="2">
    <source>
        <dbReference type="Pfam" id="PF09917"/>
    </source>
</evidence>
<dbReference type="Gene3D" id="2.40.128.520">
    <property type="match status" value="1"/>
</dbReference>
<keyword evidence="4" id="KW-1185">Reference proteome</keyword>
<reference evidence="3 4" key="1">
    <citation type="submission" date="2019-02" db="EMBL/GenBank/DDBJ databases">
        <title>Siculibacillus lacustris gen. nov., sp. nov., a new rosette-forming bacterium isolated from a freshwater crater lake (Lake St. Ana, Romania).</title>
        <authorList>
            <person name="Felfoldi T."/>
            <person name="Marton Z."/>
            <person name="Szabo A."/>
            <person name="Mentes A."/>
            <person name="Boka K."/>
            <person name="Marialigeti K."/>
            <person name="Mathe I."/>
            <person name="Koncz M."/>
            <person name="Schumann P."/>
            <person name="Toth E."/>
        </authorList>
    </citation>
    <scope>NUCLEOTIDE SEQUENCE [LARGE SCALE GENOMIC DNA]</scope>
    <source>
        <strain evidence="3 4">SA-279</strain>
    </source>
</reference>
<dbReference type="AlphaFoldDB" id="A0A4Q9VZB9"/>
<feature type="chain" id="PRO_5020523835" evidence="1">
    <location>
        <begin position="24"/>
        <end position="132"/>
    </location>
</feature>
<dbReference type="Proteomes" id="UP000292781">
    <property type="component" value="Unassembled WGS sequence"/>
</dbReference>
<sequence>MKMMSIAGPLLLALTLGGTAAEAAGPSPLGLWARGDGRAKVRIEPCGAAICAINTWIKEGTPEEKVGDKLVMNVTPVDATHWSGTAFDPQRDRSYKMKLEIAEGRMTTSGCVLAGLLCADMAWTRTENAAAN</sequence>
<gene>
    <name evidence="3" type="ORF">EYW49_02975</name>
</gene>
<dbReference type="InterPro" id="IPR019223">
    <property type="entry name" value="DUF2147"/>
</dbReference>
<evidence type="ECO:0000256" key="1">
    <source>
        <dbReference type="SAM" id="SignalP"/>
    </source>
</evidence>
<comment type="caution">
    <text evidence="3">The sequence shown here is derived from an EMBL/GenBank/DDBJ whole genome shotgun (WGS) entry which is preliminary data.</text>
</comment>
<dbReference type="PANTHER" id="PTHR36919">
    <property type="entry name" value="BLR1215 PROTEIN"/>
    <property type="match status" value="1"/>
</dbReference>
<evidence type="ECO:0000313" key="3">
    <source>
        <dbReference type="EMBL" id="TBW40706.1"/>
    </source>
</evidence>
<accession>A0A4Q9VZB9</accession>
<protein>
    <submittedName>
        <fullName evidence="3">DUF2147 domain-containing protein</fullName>
    </submittedName>
</protein>
<dbReference type="OrthoDB" id="9811671at2"/>
<dbReference type="PANTHER" id="PTHR36919:SF2">
    <property type="entry name" value="BLL6627 PROTEIN"/>
    <property type="match status" value="1"/>
</dbReference>
<feature type="domain" description="DUF2147" evidence="2">
    <location>
        <begin position="30"/>
        <end position="125"/>
    </location>
</feature>
<dbReference type="EMBL" id="SJFN01000003">
    <property type="protein sequence ID" value="TBW40706.1"/>
    <property type="molecule type" value="Genomic_DNA"/>
</dbReference>
<name>A0A4Q9VZB9_9HYPH</name>
<proteinExistence type="predicted"/>
<feature type="signal peptide" evidence="1">
    <location>
        <begin position="1"/>
        <end position="23"/>
    </location>
</feature>
<dbReference type="Pfam" id="PF09917">
    <property type="entry name" value="DUF2147"/>
    <property type="match status" value="1"/>
</dbReference>